<proteinExistence type="predicted"/>
<name>A0A2A9MBN2_BESBE</name>
<dbReference type="RefSeq" id="XP_029217092.1">
    <property type="nucleotide sequence ID" value="XM_029366632.1"/>
</dbReference>
<gene>
    <name evidence="2" type="ORF">BESB_082820</name>
</gene>
<feature type="compositionally biased region" description="Basic and acidic residues" evidence="1">
    <location>
        <begin position="14"/>
        <end position="37"/>
    </location>
</feature>
<dbReference type="KEGG" id="bbes:BESB_082820"/>
<feature type="region of interest" description="Disordered" evidence="1">
    <location>
        <begin position="1"/>
        <end position="102"/>
    </location>
</feature>
<dbReference type="Proteomes" id="UP000224006">
    <property type="component" value="Chromosome VIII"/>
</dbReference>
<evidence type="ECO:0000313" key="3">
    <source>
        <dbReference type="Proteomes" id="UP000224006"/>
    </source>
</evidence>
<organism evidence="2 3">
    <name type="scientific">Besnoitia besnoiti</name>
    <name type="common">Apicomplexan protozoan</name>
    <dbReference type="NCBI Taxonomy" id="94643"/>
    <lineage>
        <taxon>Eukaryota</taxon>
        <taxon>Sar</taxon>
        <taxon>Alveolata</taxon>
        <taxon>Apicomplexa</taxon>
        <taxon>Conoidasida</taxon>
        <taxon>Coccidia</taxon>
        <taxon>Eucoccidiorida</taxon>
        <taxon>Eimeriorina</taxon>
        <taxon>Sarcocystidae</taxon>
        <taxon>Besnoitia</taxon>
    </lineage>
</organism>
<dbReference type="OrthoDB" id="333066at2759"/>
<accession>A0A2A9MBN2</accession>
<feature type="compositionally biased region" description="Basic residues" evidence="1">
    <location>
        <begin position="1"/>
        <end position="13"/>
    </location>
</feature>
<feature type="compositionally biased region" description="Low complexity" evidence="1">
    <location>
        <begin position="65"/>
        <end position="77"/>
    </location>
</feature>
<evidence type="ECO:0000313" key="2">
    <source>
        <dbReference type="EMBL" id="PFH33083.1"/>
    </source>
</evidence>
<evidence type="ECO:0000256" key="1">
    <source>
        <dbReference type="SAM" id="MobiDB-lite"/>
    </source>
</evidence>
<reference evidence="2 3" key="1">
    <citation type="submission" date="2017-09" db="EMBL/GenBank/DDBJ databases">
        <title>Genome sequencing of Besnoitia besnoiti strain Bb-Ger1.</title>
        <authorList>
            <person name="Schares G."/>
            <person name="Venepally P."/>
            <person name="Lorenzi H.A."/>
        </authorList>
    </citation>
    <scope>NUCLEOTIDE SEQUENCE [LARGE SCALE GENOMIC DNA]</scope>
    <source>
        <strain evidence="2 3">Bb-Ger1</strain>
    </source>
</reference>
<comment type="caution">
    <text evidence="2">The sequence shown here is derived from an EMBL/GenBank/DDBJ whole genome shotgun (WGS) entry which is preliminary data.</text>
</comment>
<dbReference type="VEuPathDB" id="ToxoDB:BESB_082820"/>
<protein>
    <submittedName>
        <fullName evidence="2">Uncharacterized protein</fullName>
    </submittedName>
</protein>
<sequence length="241" mass="27446">MSRKNNRKFHKARHEAALKWEKKERSRREERFERKAQLEQLTKAMELLGGGGRKEEAKAEEQMEASDSVPAVASAEEASSDEDEDMEGKKPSKKSSKRQAGAKVKKILCKDATLKKKALARLKARAKKRAMLSDDEEDPKDKVVAVVRGHRQGVKEIHRCRDKKILRQILKREREFSPRGCSLGETWLSKRLSLFTGLASHALSVTVSARVFRYPHSVGITSHIFFTQTRNGQPVQVYYCA</sequence>
<keyword evidence="3" id="KW-1185">Reference proteome</keyword>
<feature type="compositionally biased region" description="Basic and acidic residues" evidence="1">
    <location>
        <begin position="52"/>
        <end position="61"/>
    </location>
</feature>
<dbReference type="GeneID" id="40313208"/>
<dbReference type="AlphaFoldDB" id="A0A2A9MBN2"/>
<dbReference type="EMBL" id="NWUJ01000009">
    <property type="protein sequence ID" value="PFH33083.1"/>
    <property type="molecule type" value="Genomic_DNA"/>
</dbReference>